<protein>
    <recommendedName>
        <fullName evidence="2">P-type ATPase A domain-containing protein</fullName>
    </recommendedName>
</protein>
<evidence type="ECO:0000256" key="1">
    <source>
        <dbReference type="ARBA" id="ARBA00004141"/>
    </source>
</evidence>
<dbReference type="RefSeq" id="WP_378283989.1">
    <property type="nucleotide sequence ID" value="NZ_JBHSON010000030.1"/>
</dbReference>
<dbReference type="InterPro" id="IPR059000">
    <property type="entry name" value="ATPase_P-type_domA"/>
</dbReference>
<keyword evidence="4" id="KW-1185">Reference proteome</keyword>
<feature type="domain" description="P-type ATPase A" evidence="2">
    <location>
        <begin position="1"/>
        <end position="27"/>
    </location>
</feature>
<comment type="caution">
    <text evidence="3">The sequence shown here is derived from an EMBL/GenBank/DDBJ whole genome shotgun (WGS) entry which is preliminary data.</text>
</comment>
<comment type="subcellular location">
    <subcellularLocation>
        <location evidence="1">Membrane</location>
        <topology evidence="1">Multi-pass membrane protein</topology>
    </subcellularLocation>
</comment>
<gene>
    <name evidence="3" type="ORF">ACFPZN_21900</name>
</gene>
<reference evidence="4" key="1">
    <citation type="journal article" date="2019" name="Int. J. Syst. Evol. Microbiol.">
        <title>The Global Catalogue of Microorganisms (GCM) 10K type strain sequencing project: providing services to taxonomists for standard genome sequencing and annotation.</title>
        <authorList>
            <consortium name="The Broad Institute Genomics Platform"/>
            <consortium name="The Broad Institute Genome Sequencing Center for Infectious Disease"/>
            <person name="Wu L."/>
            <person name="Ma J."/>
        </authorList>
    </citation>
    <scope>NUCLEOTIDE SEQUENCE [LARGE SCALE GENOMIC DNA]</scope>
    <source>
        <strain evidence="4">KCTC 42087</strain>
    </source>
</reference>
<name>A0ABW1A4Y5_9ACTN</name>
<evidence type="ECO:0000259" key="2">
    <source>
        <dbReference type="Pfam" id="PF00122"/>
    </source>
</evidence>
<dbReference type="EMBL" id="JBHSON010000030">
    <property type="protein sequence ID" value="MFC5748290.1"/>
    <property type="molecule type" value="Genomic_DNA"/>
</dbReference>
<evidence type="ECO:0000313" key="4">
    <source>
        <dbReference type="Proteomes" id="UP001596074"/>
    </source>
</evidence>
<dbReference type="Proteomes" id="UP001596074">
    <property type="component" value="Unassembled WGS sequence"/>
</dbReference>
<dbReference type="Pfam" id="PF00122">
    <property type="entry name" value="E1-E2_ATPase"/>
    <property type="match status" value="1"/>
</dbReference>
<dbReference type="SUPFAM" id="SSF81653">
    <property type="entry name" value="Calcium ATPase, transduction domain A"/>
    <property type="match status" value="1"/>
</dbReference>
<accession>A0ABW1A4Y5</accession>
<dbReference type="InterPro" id="IPR008250">
    <property type="entry name" value="ATPase_P-typ_transduc_dom_A_sf"/>
</dbReference>
<dbReference type="Gene3D" id="2.70.150.10">
    <property type="entry name" value="Calcium-transporting ATPase, cytoplasmic transduction domain A"/>
    <property type="match status" value="1"/>
</dbReference>
<evidence type="ECO:0000313" key="3">
    <source>
        <dbReference type="EMBL" id="MFC5748290.1"/>
    </source>
</evidence>
<sequence length="28" mass="3061">MPVEDVTVGDRIVIRPGERIPVDATVIL</sequence>
<proteinExistence type="predicted"/>
<organism evidence="3 4">
    <name type="scientific">Actinomadura rugatobispora</name>
    <dbReference type="NCBI Taxonomy" id="1994"/>
    <lineage>
        <taxon>Bacteria</taxon>
        <taxon>Bacillati</taxon>
        <taxon>Actinomycetota</taxon>
        <taxon>Actinomycetes</taxon>
        <taxon>Streptosporangiales</taxon>
        <taxon>Thermomonosporaceae</taxon>
        <taxon>Actinomadura</taxon>
    </lineage>
</organism>